<dbReference type="RefSeq" id="WP_078694793.1">
    <property type="nucleotide sequence ID" value="NZ_FUWX01000025.1"/>
</dbReference>
<accession>A0A1T4QKS5</accession>
<dbReference type="OrthoDB" id="9815808at2"/>
<dbReference type="Gene3D" id="2.60.40.2500">
    <property type="match status" value="1"/>
</dbReference>
<evidence type="ECO:0000256" key="2">
    <source>
        <dbReference type="ARBA" id="ARBA00022729"/>
    </source>
</evidence>
<dbReference type="AlphaFoldDB" id="A0A1T4QKS5"/>
<keyword evidence="5" id="KW-1185">Reference proteome</keyword>
<evidence type="ECO:0000313" key="4">
    <source>
        <dbReference type="EMBL" id="SKA04312.1"/>
    </source>
</evidence>
<evidence type="ECO:0000256" key="1">
    <source>
        <dbReference type="ARBA" id="ARBA00006135"/>
    </source>
</evidence>
<proteinExistence type="inferred from homology"/>
<dbReference type="Proteomes" id="UP000191153">
    <property type="component" value="Unassembled WGS sequence"/>
</dbReference>
<protein>
    <submittedName>
        <fullName evidence="4">Type IV secretion system protein VirB9</fullName>
    </submittedName>
</protein>
<organism evidence="4 5">
    <name type="scientific">Cetobacterium ceti</name>
    <dbReference type="NCBI Taxonomy" id="180163"/>
    <lineage>
        <taxon>Bacteria</taxon>
        <taxon>Fusobacteriati</taxon>
        <taxon>Fusobacteriota</taxon>
        <taxon>Fusobacteriia</taxon>
        <taxon>Fusobacteriales</taxon>
        <taxon>Fusobacteriaceae</taxon>
        <taxon>Cetobacterium</taxon>
    </lineage>
</organism>
<dbReference type="STRING" id="180163.SAMN02745174_02365"/>
<keyword evidence="2 3" id="KW-0732">Signal</keyword>
<feature type="signal peptide" evidence="3">
    <location>
        <begin position="1"/>
        <end position="18"/>
    </location>
</feature>
<dbReference type="Pfam" id="PF03524">
    <property type="entry name" value="CagX"/>
    <property type="match status" value="1"/>
</dbReference>
<evidence type="ECO:0000313" key="5">
    <source>
        <dbReference type="Proteomes" id="UP000191153"/>
    </source>
</evidence>
<dbReference type="InterPro" id="IPR038161">
    <property type="entry name" value="VirB9/CagX/TrbG_C_sf"/>
</dbReference>
<comment type="similarity">
    <text evidence="1">Belongs to the TrbG/VirB9 family.</text>
</comment>
<gene>
    <name evidence="4" type="ORF">SAMN02745174_02365</name>
</gene>
<dbReference type="CDD" id="cd06911">
    <property type="entry name" value="VirB9_CagX_TrbG"/>
    <property type="match status" value="1"/>
</dbReference>
<reference evidence="4 5" key="1">
    <citation type="submission" date="2017-02" db="EMBL/GenBank/DDBJ databases">
        <authorList>
            <person name="Peterson S.W."/>
        </authorList>
    </citation>
    <scope>NUCLEOTIDE SEQUENCE [LARGE SCALE GENOMIC DNA]</scope>
    <source>
        <strain evidence="4 5">ATCC 700028</strain>
    </source>
</reference>
<dbReference type="InterPro" id="IPR010258">
    <property type="entry name" value="Conjugal_tfr_TrbG/VirB9/CagX"/>
</dbReference>
<evidence type="ECO:0000256" key="3">
    <source>
        <dbReference type="SAM" id="SignalP"/>
    </source>
</evidence>
<feature type="chain" id="PRO_5013024316" evidence="3">
    <location>
        <begin position="19"/>
        <end position="240"/>
    </location>
</feature>
<sequence length="240" mass="28507">MKKIILIFFLVASSFTYSKTINLVKEAKNKEITKVIFQKDVKYLIYAMPLRQTIINFGNEKVEYAETGDNVQWSVMEDINSIRIKPTDINLKTDLLVKTNENTYYFIVSSYHNFYNPIINFLYPQKIENQIRRRKEQEVPLSVINLEELNNAYTVSREYNWTPVQIFDDGQKTYFIMNPHIQEMPVFLTRTEDRNYALVNFRIKQTNNGLNIMVIDRIFKEGVLKLGKKQVVIKNKNYKF</sequence>
<dbReference type="InterPro" id="IPR033645">
    <property type="entry name" value="VirB9/CagX/TrbG_C"/>
</dbReference>
<name>A0A1T4QKS5_9FUSO</name>
<dbReference type="EMBL" id="FUWX01000025">
    <property type="protein sequence ID" value="SKA04312.1"/>
    <property type="molecule type" value="Genomic_DNA"/>
</dbReference>